<dbReference type="OrthoDB" id="9771073at2"/>
<organism evidence="2 3">
    <name type="scientific">Paenibacillus amylolyticus</name>
    <dbReference type="NCBI Taxonomy" id="1451"/>
    <lineage>
        <taxon>Bacteria</taxon>
        <taxon>Bacillati</taxon>
        <taxon>Bacillota</taxon>
        <taxon>Bacilli</taxon>
        <taxon>Bacillales</taxon>
        <taxon>Paenibacillaceae</taxon>
        <taxon>Paenibacillus</taxon>
    </lineage>
</organism>
<dbReference type="SUPFAM" id="SSF51735">
    <property type="entry name" value="NAD(P)-binding Rossmann-fold domains"/>
    <property type="match status" value="1"/>
</dbReference>
<dbReference type="RefSeq" id="WP_123063667.1">
    <property type="nucleotide sequence ID" value="NZ_RIAS01000003.1"/>
</dbReference>
<reference evidence="2 3" key="1">
    <citation type="journal article" date="2019" name="J. Ind. Microbiol. Biotechnol.">
        <title>Paenibacillus amylolyticus 27C64 has a diverse set of carbohydrate-active enzymes and complete pectin deconstruction system.</title>
        <authorList>
            <person name="Keggi C."/>
            <person name="Doran-Peterson J."/>
        </authorList>
    </citation>
    <scope>NUCLEOTIDE SEQUENCE [LARGE SCALE GENOMIC DNA]</scope>
    <source>
        <strain evidence="2 3">27C64</strain>
    </source>
</reference>
<gene>
    <name evidence="2" type="ORF">EC604_08075</name>
</gene>
<dbReference type="Gene3D" id="3.40.50.720">
    <property type="entry name" value="NAD(P)-binding Rossmann-like Domain"/>
    <property type="match status" value="1"/>
</dbReference>
<dbReference type="AlphaFoldDB" id="A0A5M9WQF9"/>
<comment type="caution">
    <text evidence="2">The sequence shown here is derived from an EMBL/GenBank/DDBJ whole genome shotgun (WGS) entry which is preliminary data.</text>
</comment>
<protein>
    <submittedName>
        <fullName evidence="2">NAD-dependent epimerase/dehydratase family protein</fullName>
    </submittedName>
</protein>
<proteinExistence type="predicted"/>
<dbReference type="Pfam" id="PF16363">
    <property type="entry name" value="GDP_Man_Dehyd"/>
    <property type="match status" value="1"/>
</dbReference>
<feature type="domain" description="NAD(P)-binding" evidence="1">
    <location>
        <begin position="4"/>
        <end position="301"/>
    </location>
</feature>
<dbReference type="InterPro" id="IPR036291">
    <property type="entry name" value="NAD(P)-bd_dom_sf"/>
</dbReference>
<accession>A0A5M9WQF9</accession>
<evidence type="ECO:0000313" key="2">
    <source>
        <dbReference type="EMBL" id="KAA8783802.1"/>
    </source>
</evidence>
<dbReference type="Proteomes" id="UP000323664">
    <property type="component" value="Unassembled WGS sequence"/>
</dbReference>
<name>A0A5M9WQF9_PAEAM</name>
<evidence type="ECO:0000259" key="1">
    <source>
        <dbReference type="Pfam" id="PF16363"/>
    </source>
</evidence>
<dbReference type="EMBL" id="RIAS01000003">
    <property type="protein sequence ID" value="KAA8783802.1"/>
    <property type="molecule type" value="Genomic_DNA"/>
</dbReference>
<evidence type="ECO:0000313" key="3">
    <source>
        <dbReference type="Proteomes" id="UP000323664"/>
    </source>
</evidence>
<dbReference type="InterPro" id="IPR016040">
    <property type="entry name" value="NAD(P)-bd_dom"/>
</dbReference>
<dbReference type="PANTHER" id="PTHR43000">
    <property type="entry name" value="DTDP-D-GLUCOSE 4,6-DEHYDRATASE-RELATED"/>
    <property type="match status" value="1"/>
</dbReference>
<dbReference type="Gene3D" id="3.90.25.10">
    <property type="entry name" value="UDP-galactose 4-epimerase, domain 1"/>
    <property type="match status" value="1"/>
</dbReference>
<sequence length="319" mass="35377">MKVLITGGAGFIGSHVVSELLKENYDVFVLDNFSTGRIKNLEDQTEIKRLICADINDSSVVSIIQEINPDYMIHLAAQPSVAVSQQNPLLDVETNMYGLVNVLEAARRTDCRKFVFATSGGTIYGNVENEQLPLVEDLPLKACSFYGLTKLTAIHYLDLYKEHFGLDYCALALGNIYGPRQDPYGESGVIAIFTNKIINNEDCTINGDGSVTRDYLYVKDAAVAFVKSLEQGSGLLNLGTGIETSVLEVFNVISSVSGKETRVKYRAASPGEVQRVSLCIDKIQDQMNWSPQVRFPEGIRLTYEWFLTPTKEVQHVRSN</sequence>